<protein>
    <submittedName>
        <fullName evidence="2">Uncharacterized protein</fullName>
    </submittedName>
</protein>
<sequence>MSTSKRKAKPIIHRHIPVVPSAAVKTQEFKRSSQSRLTSTTSRSSVPLVPQIAREPPDDLTGNQLYSDEPLQRFFLHGSWACNVVQRYWYPMGHGLYNAIDSPWVMGCTTLLNPHGSWVVQEHGLYRSFCSPWGMGHMPVPGKVIFD</sequence>
<organism evidence="2 3">
    <name type="scientific">Thelephora terrestris</name>
    <dbReference type="NCBI Taxonomy" id="56493"/>
    <lineage>
        <taxon>Eukaryota</taxon>
        <taxon>Fungi</taxon>
        <taxon>Dikarya</taxon>
        <taxon>Basidiomycota</taxon>
        <taxon>Agaricomycotina</taxon>
        <taxon>Agaricomycetes</taxon>
        <taxon>Thelephorales</taxon>
        <taxon>Thelephoraceae</taxon>
        <taxon>Thelephora</taxon>
    </lineage>
</organism>
<dbReference type="AlphaFoldDB" id="A0A9P6HBX5"/>
<name>A0A9P6HBX5_9AGAM</name>
<comment type="caution">
    <text evidence="2">The sequence shown here is derived from an EMBL/GenBank/DDBJ whole genome shotgun (WGS) entry which is preliminary data.</text>
</comment>
<dbReference type="EMBL" id="WIUZ02000009">
    <property type="protein sequence ID" value="KAF9783817.1"/>
    <property type="molecule type" value="Genomic_DNA"/>
</dbReference>
<accession>A0A9P6HBX5</accession>
<keyword evidence="3" id="KW-1185">Reference proteome</keyword>
<proteinExistence type="predicted"/>
<evidence type="ECO:0000256" key="1">
    <source>
        <dbReference type="SAM" id="MobiDB-lite"/>
    </source>
</evidence>
<evidence type="ECO:0000313" key="3">
    <source>
        <dbReference type="Proteomes" id="UP000736335"/>
    </source>
</evidence>
<dbReference type="Proteomes" id="UP000736335">
    <property type="component" value="Unassembled WGS sequence"/>
</dbReference>
<feature type="compositionally biased region" description="Low complexity" evidence="1">
    <location>
        <begin position="32"/>
        <end position="45"/>
    </location>
</feature>
<feature type="region of interest" description="Disordered" evidence="1">
    <location>
        <begin position="25"/>
        <end position="59"/>
    </location>
</feature>
<evidence type="ECO:0000313" key="2">
    <source>
        <dbReference type="EMBL" id="KAF9783817.1"/>
    </source>
</evidence>
<dbReference type="OrthoDB" id="10628743at2759"/>
<reference evidence="2" key="1">
    <citation type="journal article" date="2020" name="Nat. Commun.">
        <title>Large-scale genome sequencing of mycorrhizal fungi provides insights into the early evolution of symbiotic traits.</title>
        <authorList>
            <person name="Miyauchi S."/>
            <person name="Kiss E."/>
            <person name="Kuo A."/>
            <person name="Drula E."/>
            <person name="Kohler A."/>
            <person name="Sanchez-Garcia M."/>
            <person name="Morin E."/>
            <person name="Andreopoulos B."/>
            <person name="Barry K.W."/>
            <person name="Bonito G."/>
            <person name="Buee M."/>
            <person name="Carver A."/>
            <person name="Chen C."/>
            <person name="Cichocki N."/>
            <person name="Clum A."/>
            <person name="Culley D."/>
            <person name="Crous P.W."/>
            <person name="Fauchery L."/>
            <person name="Girlanda M."/>
            <person name="Hayes R.D."/>
            <person name="Keri Z."/>
            <person name="LaButti K."/>
            <person name="Lipzen A."/>
            <person name="Lombard V."/>
            <person name="Magnuson J."/>
            <person name="Maillard F."/>
            <person name="Murat C."/>
            <person name="Nolan M."/>
            <person name="Ohm R.A."/>
            <person name="Pangilinan J."/>
            <person name="Pereira M.F."/>
            <person name="Perotto S."/>
            <person name="Peter M."/>
            <person name="Pfister S."/>
            <person name="Riley R."/>
            <person name="Sitrit Y."/>
            <person name="Stielow J.B."/>
            <person name="Szollosi G."/>
            <person name="Zifcakova L."/>
            <person name="Stursova M."/>
            <person name="Spatafora J.W."/>
            <person name="Tedersoo L."/>
            <person name="Vaario L.M."/>
            <person name="Yamada A."/>
            <person name="Yan M."/>
            <person name="Wang P."/>
            <person name="Xu J."/>
            <person name="Bruns T."/>
            <person name="Baldrian P."/>
            <person name="Vilgalys R."/>
            <person name="Dunand C."/>
            <person name="Henrissat B."/>
            <person name="Grigoriev I.V."/>
            <person name="Hibbett D."/>
            <person name="Nagy L.G."/>
            <person name="Martin F.M."/>
        </authorList>
    </citation>
    <scope>NUCLEOTIDE SEQUENCE</scope>
    <source>
        <strain evidence="2">UH-Tt-Lm1</strain>
    </source>
</reference>
<reference evidence="2" key="2">
    <citation type="submission" date="2020-11" db="EMBL/GenBank/DDBJ databases">
        <authorList>
            <consortium name="DOE Joint Genome Institute"/>
            <person name="Kuo A."/>
            <person name="Miyauchi S."/>
            <person name="Kiss E."/>
            <person name="Drula E."/>
            <person name="Kohler A."/>
            <person name="Sanchez-Garcia M."/>
            <person name="Andreopoulos B."/>
            <person name="Barry K.W."/>
            <person name="Bonito G."/>
            <person name="Buee M."/>
            <person name="Carver A."/>
            <person name="Chen C."/>
            <person name="Cichocki N."/>
            <person name="Clum A."/>
            <person name="Culley D."/>
            <person name="Crous P.W."/>
            <person name="Fauchery L."/>
            <person name="Girlanda M."/>
            <person name="Hayes R."/>
            <person name="Keri Z."/>
            <person name="Labutti K."/>
            <person name="Lipzen A."/>
            <person name="Lombard V."/>
            <person name="Magnuson J."/>
            <person name="Maillard F."/>
            <person name="Morin E."/>
            <person name="Murat C."/>
            <person name="Nolan M."/>
            <person name="Ohm R."/>
            <person name="Pangilinan J."/>
            <person name="Pereira M."/>
            <person name="Perotto S."/>
            <person name="Peter M."/>
            <person name="Riley R."/>
            <person name="Sitrit Y."/>
            <person name="Stielow B."/>
            <person name="Szollosi G."/>
            <person name="Zifcakova L."/>
            <person name="Stursova M."/>
            <person name="Spatafora J.W."/>
            <person name="Tedersoo L."/>
            <person name="Vaario L.-M."/>
            <person name="Yamada A."/>
            <person name="Yan M."/>
            <person name="Wang P."/>
            <person name="Xu J."/>
            <person name="Bruns T."/>
            <person name="Baldrian P."/>
            <person name="Vilgalys R."/>
            <person name="Henrissat B."/>
            <person name="Grigoriev I.V."/>
            <person name="Hibbett D."/>
            <person name="Nagy L.G."/>
            <person name="Martin F.M."/>
        </authorList>
    </citation>
    <scope>NUCLEOTIDE SEQUENCE</scope>
    <source>
        <strain evidence="2">UH-Tt-Lm1</strain>
    </source>
</reference>
<gene>
    <name evidence="2" type="ORF">BJ322DRAFT_1021599</name>
</gene>